<evidence type="ECO:0000313" key="3">
    <source>
        <dbReference type="Proteomes" id="UP001193680"/>
    </source>
</evidence>
<name>A0ABS0BYH9_9GAMM</name>
<dbReference type="Gene3D" id="3.40.1260.10">
    <property type="entry name" value="DsrEFH-like"/>
    <property type="match status" value="1"/>
</dbReference>
<reference evidence="2 3" key="1">
    <citation type="submission" date="2020-06" db="EMBL/GenBank/DDBJ databases">
        <authorList>
            <person name="Scott K."/>
        </authorList>
    </citation>
    <scope>NUCLEOTIDE SEQUENCE [LARGE SCALE GENOMIC DNA]</scope>
    <source>
        <strain evidence="2 3">HH1</strain>
    </source>
</reference>
<accession>A0ABS0BYH9</accession>
<dbReference type="RefSeq" id="WP_185979001.1">
    <property type="nucleotide sequence ID" value="NZ_JACBGI020000029.1"/>
</dbReference>
<dbReference type="InterPro" id="IPR003787">
    <property type="entry name" value="Sulphur_relay_DsrE/F-like"/>
</dbReference>
<feature type="signal peptide" evidence="1">
    <location>
        <begin position="1"/>
        <end position="26"/>
    </location>
</feature>
<feature type="chain" id="PRO_5047056215" evidence="1">
    <location>
        <begin position="27"/>
        <end position="169"/>
    </location>
</feature>
<dbReference type="Pfam" id="PF02635">
    <property type="entry name" value="DsrE"/>
    <property type="match status" value="1"/>
</dbReference>
<gene>
    <name evidence="2" type="ORF">H8792_010930</name>
</gene>
<protein>
    <submittedName>
        <fullName evidence="2">DsrE family protein</fullName>
    </submittedName>
</protein>
<keyword evidence="3" id="KW-1185">Reference proteome</keyword>
<dbReference type="EMBL" id="JACBGI020000029">
    <property type="protein sequence ID" value="MBF6058856.1"/>
    <property type="molecule type" value="Genomic_DNA"/>
</dbReference>
<evidence type="ECO:0000256" key="1">
    <source>
        <dbReference type="SAM" id="SignalP"/>
    </source>
</evidence>
<dbReference type="Proteomes" id="UP001193680">
    <property type="component" value="Unassembled WGS sequence"/>
</dbReference>
<keyword evidence="1" id="KW-0732">Signal</keyword>
<proteinExistence type="predicted"/>
<dbReference type="SUPFAM" id="SSF75169">
    <property type="entry name" value="DsrEFH-like"/>
    <property type="match status" value="1"/>
</dbReference>
<comment type="caution">
    <text evidence="2">The sequence shown here is derived from an EMBL/GenBank/DDBJ whole genome shotgun (WGS) entry which is preliminary data.</text>
</comment>
<dbReference type="InterPro" id="IPR027396">
    <property type="entry name" value="DsrEFH-like"/>
</dbReference>
<sequence length="169" mass="18872">MNSPGLTFIKIFFALLILSFSIPSHAEELNNKEALKGIKSMNVIYDIRKSNPNAMLIYLKGIESNRTNLIKEGVEPHQRIIFIAKSVKFITTKPSQDVEVEYEDVLKKVAVQIQRLVDLGVKMEVCSAATAAFNVDNDTLLPGIKPVRSGFLSVMGWQAQGYQLVPVYD</sequence>
<reference evidence="2 3" key="2">
    <citation type="submission" date="2020-11" db="EMBL/GenBank/DDBJ databases">
        <title>Sulfur oxidizing isolate from Hospital Hole Sinkhole.</title>
        <authorList>
            <person name="Scott K.M."/>
        </authorList>
    </citation>
    <scope>NUCLEOTIDE SEQUENCE [LARGE SCALE GENOMIC DNA]</scope>
    <source>
        <strain evidence="2 3">HH1</strain>
    </source>
</reference>
<evidence type="ECO:0000313" key="2">
    <source>
        <dbReference type="EMBL" id="MBF6058856.1"/>
    </source>
</evidence>
<organism evidence="2 3">
    <name type="scientific">Thiomicrorhabdus heinhorstiae</name>
    <dbReference type="NCBI Taxonomy" id="2748010"/>
    <lineage>
        <taxon>Bacteria</taxon>
        <taxon>Pseudomonadati</taxon>
        <taxon>Pseudomonadota</taxon>
        <taxon>Gammaproteobacteria</taxon>
        <taxon>Thiotrichales</taxon>
        <taxon>Piscirickettsiaceae</taxon>
        <taxon>Thiomicrorhabdus</taxon>
    </lineage>
</organism>